<keyword evidence="5" id="KW-0804">Transcription</keyword>
<feature type="region of interest" description="Disordered" evidence="7">
    <location>
        <begin position="632"/>
        <end position="652"/>
    </location>
</feature>
<dbReference type="OrthoDB" id="9763792at2"/>
<dbReference type="InterPro" id="IPR003593">
    <property type="entry name" value="AAA+_ATPase"/>
</dbReference>
<dbReference type="InterPro" id="IPR000644">
    <property type="entry name" value="CBS_dom"/>
</dbReference>
<keyword evidence="12" id="KW-1185">Reference proteome</keyword>
<dbReference type="AlphaFoldDB" id="A0A5K7YNI7"/>
<dbReference type="InterPro" id="IPR035965">
    <property type="entry name" value="PAS-like_dom_sf"/>
</dbReference>
<keyword evidence="4" id="KW-0238">DNA-binding</keyword>
<keyword evidence="3" id="KW-0805">Transcription regulation</keyword>
<dbReference type="PRINTS" id="PR01590">
    <property type="entry name" value="HTHFIS"/>
</dbReference>
<evidence type="ECO:0000313" key="11">
    <source>
        <dbReference type="EMBL" id="BBO69830.1"/>
    </source>
</evidence>
<dbReference type="GO" id="GO:0005524">
    <property type="term" value="F:ATP binding"/>
    <property type="evidence" value="ECO:0007669"/>
    <property type="project" value="UniProtKB-KW"/>
</dbReference>
<dbReference type="Pfam" id="PF00571">
    <property type="entry name" value="CBS"/>
    <property type="match status" value="2"/>
</dbReference>
<dbReference type="CDD" id="cd00009">
    <property type="entry name" value="AAA"/>
    <property type="match status" value="1"/>
</dbReference>
<dbReference type="Gene3D" id="3.40.50.300">
    <property type="entry name" value="P-loop containing nucleotide triphosphate hydrolases"/>
    <property type="match status" value="1"/>
</dbReference>
<dbReference type="SUPFAM" id="SSF46689">
    <property type="entry name" value="Homeodomain-like"/>
    <property type="match status" value="1"/>
</dbReference>
<reference evidence="11 12" key="1">
    <citation type="submission" date="2019-11" db="EMBL/GenBank/DDBJ databases">
        <title>Comparative genomics of hydrocarbon-degrading Desulfosarcina strains.</title>
        <authorList>
            <person name="Watanabe M."/>
            <person name="Kojima H."/>
            <person name="Fukui M."/>
        </authorList>
    </citation>
    <scope>NUCLEOTIDE SEQUENCE [LARGE SCALE GENOMIC DNA]</scope>
    <source>
        <strain evidence="11 12">PL12</strain>
    </source>
</reference>
<dbReference type="RefSeq" id="WP_155317831.1">
    <property type="nucleotide sequence ID" value="NZ_AP021874.1"/>
</dbReference>
<dbReference type="PROSITE" id="PS00675">
    <property type="entry name" value="SIGMA54_INTERACT_1"/>
    <property type="match status" value="1"/>
</dbReference>
<evidence type="ECO:0000256" key="1">
    <source>
        <dbReference type="ARBA" id="ARBA00022741"/>
    </source>
</evidence>
<dbReference type="InterPro" id="IPR058031">
    <property type="entry name" value="AAA_lid_NorR"/>
</dbReference>
<dbReference type="Pfam" id="PF02954">
    <property type="entry name" value="HTH_8"/>
    <property type="match status" value="1"/>
</dbReference>
<gene>
    <name evidence="11" type="ORF">DSCA_37600</name>
</gene>
<dbReference type="PROSITE" id="PS00676">
    <property type="entry name" value="SIGMA54_INTERACT_2"/>
    <property type="match status" value="1"/>
</dbReference>
<feature type="domain" description="CBS" evidence="10">
    <location>
        <begin position="75"/>
        <end position="132"/>
    </location>
</feature>
<dbReference type="SUPFAM" id="SSF55785">
    <property type="entry name" value="PYP-like sensor domain (PAS domain)"/>
    <property type="match status" value="2"/>
</dbReference>
<dbReference type="InterPro" id="IPR013767">
    <property type="entry name" value="PAS_fold"/>
</dbReference>
<dbReference type="Gene3D" id="1.10.10.60">
    <property type="entry name" value="Homeodomain-like"/>
    <property type="match status" value="1"/>
</dbReference>
<dbReference type="InterPro" id="IPR009057">
    <property type="entry name" value="Homeodomain-like_sf"/>
</dbReference>
<dbReference type="Gene3D" id="3.10.580.10">
    <property type="entry name" value="CBS-domain"/>
    <property type="match status" value="1"/>
</dbReference>
<dbReference type="Pfam" id="PF13188">
    <property type="entry name" value="PAS_8"/>
    <property type="match status" value="1"/>
</dbReference>
<dbReference type="InterPro" id="IPR025944">
    <property type="entry name" value="Sigma_54_int_dom_CS"/>
</dbReference>
<evidence type="ECO:0000256" key="6">
    <source>
        <dbReference type="PROSITE-ProRule" id="PRU00703"/>
    </source>
</evidence>
<feature type="domain" description="PAS" evidence="9">
    <location>
        <begin position="250"/>
        <end position="295"/>
    </location>
</feature>
<feature type="domain" description="PAS" evidence="9">
    <location>
        <begin position="133"/>
        <end position="169"/>
    </location>
</feature>
<evidence type="ECO:0000256" key="5">
    <source>
        <dbReference type="ARBA" id="ARBA00023163"/>
    </source>
</evidence>
<sequence>MKTMSIENIMRKSFETLSPEDDLQKAAELMRSIKLDVLPVTRKEDGRLLGIMTKANIYDAVSGGLPPNTLIKGLFRKKDIITLQKEMSYEDASQTVRKSQTGTAIVLDRNGKVTGIFTKAGWIMAMFHQEELLNSRLRAILDTMHNGLLVVDSDGFVTTVNAAAEKMLSVKFSRIKRKPVDSLLRNLHLGDVLTKGNVFIGIKQTVDCSALLCNVTPIISDSQISGAVIVFQDTTDIDQISSKLESVTKLYKTLDSIMEIAYDGIVVVDANGTISMVNRAAEDFFRIPSKKMIGRPVDKVIENTRLHVVAQTGVAEINQLQFIGGTPYAVSSLPIMREGRVIGAVGKILFRHLEEVRDLARKLEDLGHQRALYQNKIRDNQEGRFGFDRIVTSDPELKRIKEEAGVVAKRPSNILITGESGTGKELIAQAIHETGFCSKGLLVKVNCAAIPDNLLESEFFGYVPGAFTGAQNKGRKGKMVLADGGTLFLDEIGDMSLSLQSKLLRVLQEKSFEPLGSDKTTHVDPRIIAATNHDLERLVSEGRFRSDLYYRLNVINLHIPPLRDRAGDAQLLFHFFLEKYNRIFGTSIRKVSKNVREILDAHHWPGNIRELENVVERIANLARSEKVDVGDLPPYLKEQPGKRTSRDRSTSADKLLIKSRDQHEREVILTALEQAGGNKAKAARILGISRSWLYAKMNRVGL</sequence>
<dbReference type="PANTHER" id="PTHR32071">
    <property type="entry name" value="TRANSCRIPTIONAL REGULATORY PROTEIN"/>
    <property type="match status" value="1"/>
</dbReference>
<evidence type="ECO:0000259" key="8">
    <source>
        <dbReference type="PROSITE" id="PS50045"/>
    </source>
</evidence>
<evidence type="ECO:0000256" key="2">
    <source>
        <dbReference type="ARBA" id="ARBA00022840"/>
    </source>
</evidence>
<dbReference type="GO" id="GO:0006355">
    <property type="term" value="P:regulation of DNA-templated transcription"/>
    <property type="evidence" value="ECO:0007669"/>
    <property type="project" value="InterPro"/>
</dbReference>
<dbReference type="InterPro" id="IPR000014">
    <property type="entry name" value="PAS"/>
</dbReference>
<accession>A0A5K7YNI7</accession>
<evidence type="ECO:0000259" key="10">
    <source>
        <dbReference type="PROSITE" id="PS51371"/>
    </source>
</evidence>
<dbReference type="PROSITE" id="PS50112">
    <property type="entry name" value="PAS"/>
    <property type="match status" value="2"/>
</dbReference>
<feature type="domain" description="CBS" evidence="10">
    <location>
        <begin position="10"/>
        <end position="67"/>
    </location>
</feature>
<dbReference type="Pfam" id="PF00989">
    <property type="entry name" value="PAS"/>
    <property type="match status" value="1"/>
</dbReference>
<protein>
    <submittedName>
        <fullName evidence="11">Sigma-54-dependent Fis family transcriptional regulator</fullName>
    </submittedName>
</protein>
<organism evidence="11 12">
    <name type="scientific">Desulfosarcina alkanivorans</name>
    <dbReference type="NCBI Taxonomy" id="571177"/>
    <lineage>
        <taxon>Bacteria</taxon>
        <taxon>Pseudomonadati</taxon>
        <taxon>Thermodesulfobacteriota</taxon>
        <taxon>Desulfobacteria</taxon>
        <taxon>Desulfobacterales</taxon>
        <taxon>Desulfosarcinaceae</taxon>
        <taxon>Desulfosarcina</taxon>
    </lineage>
</organism>
<feature type="domain" description="Sigma-54 factor interaction" evidence="8">
    <location>
        <begin position="390"/>
        <end position="620"/>
    </location>
</feature>
<dbReference type="PROSITE" id="PS00688">
    <property type="entry name" value="SIGMA54_INTERACT_3"/>
    <property type="match status" value="1"/>
</dbReference>
<dbReference type="SMART" id="SM00382">
    <property type="entry name" value="AAA"/>
    <property type="match status" value="1"/>
</dbReference>
<dbReference type="NCBIfam" id="TIGR00229">
    <property type="entry name" value="sensory_box"/>
    <property type="match status" value="1"/>
</dbReference>
<dbReference type="SMART" id="SM00091">
    <property type="entry name" value="PAS"/>
    <property type="match status" value="2"/>
</dbReference>
<keyword evidence="2" id="KW-0067">ATP-binding</keyword>
<evidence type="ECO:0000256" key="4">
    <source>
        <dbReference type="ARBA" id="ARBA00023125"/>
    </source>
</evidence>
<dbReference type="Gene3D" id="3.30.450.20">
    <property type="entry name" value="PAS domain"/>
    <property type="match status" value="2"/>
</dbReference>
<dbReference type="CDD" id="cd02205">
    <property type="entry name" value="CBS_pair_SF"/>
    <property type="match status" value="1"/>
</dbReference>
<feature type="compositionally biased region" description="Basic and acidic residues" evidence="7">
    <location>
        <begin position="639"/>
        <end position="652"/>
    </location>
</feature>
<dbReference type="Pfam" id="PF25601">
    <property type="entry name" value="AAA_lid_14"/>
    <property type="match status" value="1"/>
</dbReference>
<dbReference type="InterPro" id="IPR027417">
    <property type="entry name" value="P-loop_NTPase"/>
</dbReference>
<name>A0A5K7YNI7_9BACT</name>
<dbReference type="SUPFAM" id="SSF52540">
    <property type="entry name" value="P-loop containing nucleoside triphosphate hydrolases"/>
    <property type="match status" value="1"/>
</dbReference>
<dbReference type="Proteomes" id="UP000427906">
    <property type="component" value="Chromosome"/>
</dbReference>
<dbReference type="InterPro" id="IPR025662">
    <property type="entry name" value="Sigma_54_int_dom_ATP-bd_1"/>
</dbReference>
<dbReference type="Gene3D" id="1.10.8.60">
    <property type="match status" value="1"/>
</dbReference>
<dbReference type="PROSITE" id="PS50045">
    <property type="entry name" value="SIGMA54_INTERACT_4"/>
    <property type="match status" value="1"/>
</dbReference>
<dbReference type="Pfam" id="PF00158">
    <property type="entry name" value="Sigma54_activat"/>
    <property type="match status" value="1"/>
</dbReference>
<proteinExistence type="predicted"/>
<evidence type="ECO:0000256" key="3">
    <source>
        <dbReference type="ARBA" id="ARBA00023015"/>
    </source>
</evidence>
<evidence type="ECO:0000259" key="9">
    <source>
        <dbReference type="PROSITE" id="PS50112"/>
    </source>
</evidence>
<dbReference type="KEGG" id="dalk:DSCA_37600"/>
<dbReference type="InterPro" id="IPR002078">
    <property type="entry name" value="Sigma_54_int"/>
</dbReference>
<dbReference type="SUPFAM" id="SSF54631">
    <property type="entry name" value="CBS-domain pair"/>
    <property type="match status" value="1"/>
</dbReference>
<dbReference type="CDD" id="cd00130">
    <property type="entry name" value="PAS"/>
    <property type="match status" value="1"/>
</dbReference>
<dbReference type="PROSITE" id="PS51371">
    <property type="entry name" value="CBS"/>
    <property type="match status" value="2"/>
</dbReference>
<dbReference type="GO" id="GO:0043565">
    <property type="term" value="F:sequence-specific DNA binding"/>
    <property type="evidence" value="ECO:0007669"/>
    <property type="project" value="InterPro"/>
</dbReference>
<dbReference type="InterPro" id="IPR046342">
    <property type="entry name" value="CBS_dom_sf"/>
</dbReference>
<dbReference type="InterPro" id="IPR002197">
    <property type="entry name" value="HTH_Fis"/>
</dbReference>
<dbReference type="EMBL" id="AP021874">
    <property type="protein sequence ID" value="BBO69830.1"/>
    <property type="molecule type" value="Genomic_DNA"/>
</dbReference>
<keyword evidence="1" id="KW-0547">Nucleotide-binding</keyword>
<keyword evidence="6" id="KW-0129">CBS domain</keyword>
<dbReference type="InterPro" id="IPR025943">
    <property type="entry name" value="Sigma_54_int_dom_ATP-bd_2"/>
</dbReference>
<evidence type="ECO:0000313" key="12">
    <source>
        <dbReference type="Proteomes" id="UP000427906"/>
    </source>
</evidence>
<dbReference type="SMART" id="SM00116">
    <property type="entry name" value="CBS"/>
    <property type="match status" value="1"/>
</dbReference>
<evidence type="ECO:0000256" key="7">
    <source>
        <dbReference type="SAM" id="MobiDB-lite"/>
    </source>
</evidence>
<dbReference type="FunFam" id="3.40.50.300:FF:000006">
    <property type="entry name" value="DNA-binding transcriptional regulator NtrC"/>
    <property type="match status" value="1"/>
</dbReference>